<dbReference type="SMART" id="SM00267">
    <property type="entry name" value="GGDEF"/>
    <property type="match status" value="1"/>
</dbReference>
<evidence type="ECO:0000256" key="3">
    <source>
        <dbReference type="ARBA" id="ARBA00022692"/>
    </source>
</evidence>
<dbReference type="PANTHER" id="PTHR45138:SF9">
    <property type="entry name" value="DIGUANYLATE CYCLASE DGCM-RELATED"/>
    <property type="match status" value="1"/>
</dbReference>
<evidence type="ECO:0000259" key="7">
    <source>
        <dbReference type="PROSITE" id="PS50887"/>
    </source>
</evidence>
<dbReference type="OrthoDB" id="9759607at2"/>
<accession>A0A2V3VHH3</accession>
<feature type="transmembrane region" description="Helical" evidence="6">
    <location>
        <begin position="136"/>
        <end position="156"/>
    </location>
</feature>
<evidence type="ECO:0000256" key="2">
    <source>
        <dbReference type="ARBA" id="ARBA00022475"/>
    </source>
</evidence>
<evidence type="ECO:0000256" key="5">
    <source>
        <dbReference type="ARBA" id="ARBA00023136"/>
    </source>
</evidence>
<dbReference type="PROSITE" id="PS50887">
    <property type="entry name" value="GGDEF"/>
    <property type="match status" value="1"/>
</dbReference>
<sequence>MLLETVINFCVLFTFCVLLYSFSYKNSIFHTATPVLHGIAVGIFSGLIGLVLIQTSISVSEEIILDTRFVVIVLSSVLGGPIAPLISGSIISLSRMGFGDFTQTAVMAGLNTFICSIFLSLLALKKQVTLKNATYYFLAISIETAIFLFFLAGFTWDKAWQSIYFLLFTNISFFVVLFIAKELEKHFKNVELVENLSETDFLTGLFNSRKFEKVSQDIIKNKKDVFSLMIIDIDYFKKINDTYGHLAGDAVLRELAVILKDFTITNGGSAYRYGGEEFFLLFPQRDGESSFQIAESLRLFVQNEFVITSGKQKVTITISIGISTFPSNGVGMDELYTCADRALYTAKRNGRNKVVHINQREEARKN</sequence>
<evidence type="ECO:0000256" key="1">
    <source>
        <dbReference type="ARBA" id="ARBA00004651"/>
    </source>
</evidence>
<dbReference type="Proteomes" id="UP000247978">
    <property type="component" value="Unassembled WGS sequence"/>
</dbReference>
<comment type="caution">
    <text evidence="8">The sequence shown here is derived from an EMBL/GenBank/DDBJ whole genome shotgun (WGS) entry which is preliminary data.</text>
</comment>
<dbReference type="PANTHER" id="PTHR45138">
    <property type="entry name" value="REGULATORY COMPONENTS OF SENSORY TRANSDUCTION SYSTEM"/>
    <property type="match status" value="1"/>
</dbReference>
<dbReference type="Pfam" id="PF00990">
    <property type="entry name" value="GGDEF"/>
    <property type="match status" value="1"/>
</dbReference>
<dbReference type="GO" id="GO:1902201">
    <property type="term" value="P:negative regulation of bacterial-type flagellum-dependent cell motility"/>
    <property type="evidence" value="ECO:0007669"/>
    <property type="project" value="TreeGrafter"/>
</dbReference>
<organism evidence="8 9">
    <name type="scientific">Pseudogracilibacillus auburnensis</name>
    <dbReference type="NCBI Taxonomy" id="1494959"/>
    <lineage>
        <taxon>Bacteria</taxon>
        <taxon>Bacillati</taxon>
        <taxon>Bacillota</taxon>
        <taxon>Bacilli</taxon>
        <taxon>Bacillales</taxon>
        <taxon>Bacillaceae</taxon>
        <taxon>Pseudogracilibacillus</taxon>
    </lineage>
</organism>
<dbReference type="InterPro" id="IPR011620">
    <property type="entry name" value="Sig_transdc_His_kinase_LytS_TM"/>
</dbReference>
<evidence type="ECO:0000256" key="6">
    <source>
        <dbReference type="SAM" id="Phobius"/>
    </source>
</evidence>
<keyword evidence="5 6" id="KW-0472">Membrane</keyword>
<keyword evidence="4 6" id="KW-1133">Transmembrane helix</keyword>
<keyword evidence="3 6" id="KW-0812">Transmembrane</keyword>
<dbReference type="EMBL" id="QJJQ01000030">
    <property type="protein sequence ID" value="PXW80331.1"/>
    <property type="molecule type" value="Genomic_DNA"/>
</dbReference>
<feature type="transmembrane region" description="Helical" evidence="6">
    <location>
        <begin position="162"/>
        <end position="180"/>
    </location>
</feature>
<gene>
    <name evidence="8" type="ORF">DFR56_13012</name>
</gene>
<dbReference type="FunFam" id="3.30.70.270:FF:000001">
    <property type="entry name" value="Diguanylate cyclase domain protein"/>
    <property type="match status" value="1"/>
</dbReference>
<protein>
    <submittedName>
        <fullName evidence="8">Diguanylate cyclase</fullName>
    </submittedName>
</protein>
<evidence type="ECO:0000313" key="9">
    <source>
        <dbReference type="Proteomes" id="UP000247978"/>
    </source>
</evidence>
<dbReference type="GO" id="GO:0000155">
    <property type="term" value="F:phosphorelay sensor kinase activity"/>
    <property type="evidence" value="ECO:0007669"/>
    <property type="project" value="InterPro"/>
</dbReference>
<evidence type="ECO:0000313" key="8">
    <source>
        <dbReference type="EMBL" id="PXW80331.1"/>
    </source>
</evidence>
<dbReference type="InterPro" id="IPR050469">
    <property type="entry name" value="Diguanylate_Cyclase"/>
</dbReference>
<dbReference type="GO" id="GO:0071555">
    <property type="term" value="P:cell wall organization"/>
    <property type="evidence" value="ECO:0007669"/>
    <property type="project" value="InterPro"/>
</dbReference>
<reference evidence="8 9" key="1">
    <citation type="submission" date="2018-05" db="EMBL/GenBank/DDBJ databases">
        <title>Genomic Encyclopedia of Type Strains, Phase IV (KMG-IV): sequencing the most valuable type-strain genomes for metagenomic binning, comparative biology and taxonomic classification.</title>
        <authorList>
            <person name="Goeker M."/>
        </authorList>
    </citation>
    <scope>NUCLEOTIDE SEQUENCE [LARGE SCALE GENOMIC DNA]</scope>
    <source>
        <strain evidence="8 9">DSM 28556</strain>
    </source>
</reference>
<dbReference type="Gene3D" id="3.30.70.270">
    <property type="match status" value="1"/>
</dbReference>
<comment type="subcellular location">
    <subcellularLocation>
        <location evidence="1">Cell membrane</location>
        <topology evidence="1">Multi-pass membrane protein</topology>
    </subcellularLocation>
</comment>
<dbReference type="CDD" id="cd01949">
    <property type="entry name" value="GGDEF"/>
    <property type="match status" value="1"/>
</dbReference>
<proteinExistence type="predicted"/>
<feature type="transmembrane region" description="Helical" evidence="6">
    <location>
        <begin position="35"/>
        <end position="57"/>
    </location>
</feature>
<dbReference type="GO" id="GO:0052621">
    <property type="term" value="F:diguanylate cyclase activity"/>
    <property type="evidence" value="ECO:0007669"/>
    <property type="project" value="TreeGrafter"/>
</dbReference>
<dbReference type="InterPro" id="IPR043128">
    <property type="entry name" value="Rev_trsase/Diguanyl_cyclase"/>
</dbReference>
<feature type="transmembrane region" description="Helical" evidence="6">
    <location>
        <begin position="105"/>
        <end position="124"/>
    </location>
</feature>
<dbReference type="SUPFAM" id="SSF55073">
    <property type="entry name" value="Nucleotide cyclase"/>
    <property type="match status" value="1"/>
</dbReference>
<dbReference type="Pfam" id="PF07694">
    <property type="entry name" value="5TM-5TMR_LYT"/>
    <property type="match status" value="1"/>
</dbReference>
<evidence type="ECO:0000256" key="4">
    <source>
        <dbReference type="ARBA" id="ARBA00022989"/>
    </source>
</evidence>
<dbReference type="GO" id="GO:0043709">
    <property type="term" value="P:cell adhesion involved in single-species biofilm formation"/>
    <property type="evidence" value="ECO:0007669"/>
    <property type="project" value="TreeGrafter"/>
</dbReference>
<keyword evidence="9" id="KW-1185">Reference proteome</keyword>
<dbReference type="AlphaFoldDB" id="A0A2V3VHH3"/>
<keyword evidence="2" id="KW-1003">Cell membrane</keyword>
<feature type="transmembrane region" description="Helical" evidence="6">
    <location>
        <begin position="5"/>
        <end position="23"/>
    </location>
</feature>
<name>A0A2V3VHH3_9BACI</name>
<dbReference type="InterPro" id="IPR000160">
    <property type="entry name" value="GGDEF_dom"/>
</dbReference>
<dbReference type="GO" id="GO:0005886">
    <property type="term" value="C:plasma membrane"/>
    <property type="evidence" value="ECO:0007669"/>
    <property type="project" value="UniProtKB-SubCell"/>
</dbReference>
<dbReference type="RefSeq" id="WP_110397664.1">
    <property type="nucleotide sequence ID" value="NZ_JADIJL010000062.1"/>
</dbReference>
<feature type="domain" description="GGDEF" evidence="7">
    <location>
        <begin position="224"/>
        <end position="359"/>
    </location>
</feature>
<feature type="transmembrane region" description="Helical" evidence="6">
    <location>
        <begin position="69"/>
        <end position="93"/>
    </location>
</feature>
<dbReference type="InterPro" id="IPR029787">
    <property type="entry name" value="Nucleotide_cyclase"/>
</dbReference>
<dbReference type="NCBIfam" id="TIGR00254">
    <property type="entry name" value="GGDEF"/>
    <property type="match status" value="1"/>
</dbReference>